<feature type="repeat" description="PPR" evidence="3">
    <location>
        <begin position="175"/>
        <end position="209"/>
    </location>
</feature>
<feature type="repeat" description="PPR" evidence="3">
    <location>
        <begin position="237"/>
        <end position="271"/>
    </location>
</feature>
<comment type="similarity">
    <text evidence="1">Belongs to the PPR family. PCMP-H subfamily.</text>
</comment>
<dbReference type="Pfam" id="PF14432">
    <property type="entry name" value="DYW_deaminase"/>
    <property type="match status" value="1"/>
</dbReference>
<dbReference type="Gene3D" id="1.25.40.10">
    <property type="entry name" value="Tetratricopeptide repeat domain"/>
    <property type="match status" value="3"/>
</dbReference>
<dbReference type="InterPro" id="IPR046848">
    <property type="entry name" value="E_motif"/>
</dbReference>
<sequence length="698" mass="78702">MPPHHSIPFTSLLFKCKTIQQLKQTHAQLLTRGLNHPPPSLRPTISFSALNSSGDINYALLLLFQSATPPQIFLYNTLIRGLARACRPDSLSTSLLVFYRMIELNVVPNNFTFTFMFQSCANGGDFDLGRQLHGMVVKNSFAFDVFVRNSVIQFYSVYGKVSDARRVFDENEDLDIVSWNSMINGYLKNGEILEGLELFDKMPKRNDVSWNSVLGGLIKFGSLDDACRVFEEMPHRSIVSWVLMMSGYAQNGRPKEALALFREMQLLDLEPNSAVLVSVLSACSQLGALDHGNWVYSYIWKKCMKIDSILCAALVDMYAKCGCIDLAMQVFHLSRQKDVSAYTSAISGLAMNGRSIEAFQLFEQMKGEGISPDSISYTAVLCACSHMGWVEKGFHYFHSMFDEHGIRPELDHYACMVDLLGRAGLLKEAETFIDSMAMKPDNVIWGTLLGACRVHGNTEMGQRVGNMLIESDQNHDGRYILLSNIYAENRKGEDAEEVRNIMRKRGIKRVPGYSLIEVDGVVHEFLAGDRSHEKTEEIYLVWEEITKKIKNYGYNAETSAITYDIEDEEKENVIGYHSEKLALAFGLICTKPGSVIRIVKNIRICNDCHSAMKLVSKLFNRKISVRDRKRYHHFEEGSDLNKHLPVCCLHESFPVLYSAGSHRVCLFNYQGSFESDNLDPELSAQGNDASNGSRPKEA</sequence>
<feature type="compositionally biased region" description="Polar residues" evidence="4">
    <location>
        <begin position="684"/>
        <end position="698"/>
    </location>
</feature>
<dbReference type="Pfam" id="PF13041">
    <property type="entry name" value="PPR_2"/>
    <property type="match status" value="1"/>
</dbReference>
<dbReference type="PROSITE" id="PS51375">
    <property type="entry name" value="PPR"/>
    <property type="match status" value="4"/>
</dbReference>
<dbReference type="InterPro" id="IPR011990">
    <property type="entry name" value="TPR-like_helical_dom_sf"/>
</dbReference>
<keyword evidence="7" id="KW-1185">Reference proteome</keyword>
<proteinExistence type="inferred from homology"/>
<dbReference type="InterPro" id="IPR046960">
    <property type="entry name" value="PPR_At4g14850-like_plant"/>
</dbReference>
<evidence type="ECO:0000256" key="4">
    <source>
        <dbReference type="SAM" id="MobiDB-lite"/>
    </source>
</evidence>
<evidence type="ECO:0000313" key="6">
    <source>
        <dbReference type="EMBL" id="TXG61650.1"/>
    </source>
</evidence>
<dbReference type="FunFam" id="1.25.40.10:FF:000690">
    <property type="entry name" value="Pentatricopeptide repeat-containing protein"/>
    <property type="match status" value="1"/>
</dbReference>
<dbReference type="Pfam" id="PF20431">
    <property type="entry name" value="E_motif"/>
    <property type="match status" value="1"/>
</dbReference>
<dbReference type="PANTHER" id="PTHR47926">
    <property type="entry name" value="PENTATRICOPEPTIDE REPEAT-CONTAINING PROTEIN"/>
    <property type="match status" value="1"/>
</dbReference>
<name>A0A5C7HXL8_9ROSI</name>
<dbReference type="GO" id="GO:0008270">
    <property type="term" value="F:zinc ion binding"/>
    <property type="evidence" value="ECO:0007669"/>
    <property type="project" value="InterPro"/>
</dbReference>
<gene>
    <name evidence="6" type="ORF">EZV62_013013</name>
</gene>
<dbReference type="EMBL" id="VAHF01000005">
    <property type="protein sequence ID" value="TXG61650.1"/>
    <property type="molecule type" value="Genomic_DNA"/>
</dbReference>
<dbReference type="PANTHER" id="PTHR47926:SF436">
    <property type="entry name" value="PENTATRICOPEPTIDE REPEAT-CONTAINING PROTEIN ELI1, CHLOROPLASTIC-LIKE ISOFORM X2"/>
    <property type="match status" value="1"/>
</dbReference>
<dbReference type="Proteomes" id="UP000323000">
    <property type="component" value="Chromosome 5"/>
</dbReference>
<dbReference type="InterPro" id="IPR002885">
    <property type="entry name" value="PPR_rpt"/>
</dbReference>
<evidence type="ECO:0000313" key="7">
    <source>
        <dbReference type="Proteomes" id="UP000323000"/>
    </source>
</evidence>
<dbReference type="OrthoDB" id="185373at2759"/>
<protein>
    <recommendedName>
        <fullName evidence="5">DYW domain-containing protein</fullName>
    </recommendedName>
</protein>
<feature type="repeat" description="PPR" evidence="3">
    <location>
        <begin position="338"/>
        <end position="372"/>
    </location>
</feature>
<evidence type="ECO:0000256" key="3">
    <source>
        <dbReference type="PROSITE-ProRule" id="PRU00708"/>
    </source>
</evidence>
<evidence type="ECO:0000259" key="5">
    <source>
        <dbReference type="Pfam" id="PF14432"/>
    </source>
</evidence>
<feature type="domain" description="DYW" evidence="5">
    <location>
        <begin position="553"/>
        <end position="638"/>
    </location>
</feature>
<dbReference type="GO" id="GO:0009451">
    <property type="term" value="P:RNA modification"/>
    <property type="evidence" value="ECO:0007669"/>
    <property type="project" value="InterPro"/>
</dbReference>
<comment type="caution">
    <text evidence="6">The sequence shown here is derived from an EMBL/GenBank/DDBJ whole genome shotgun (WGS) entry which is preliminary data.</text>
</comment>
<feature type="region of interest" description="Disordered" evidence="4">
    <location>
        <begin position="679"/>
        <end position="698"/>
    </location>
</feature>
<dbReference type="GO" id="GO:0003729">
    <property type="term" value="F:mRNA binding"/>
    <property type="evidence" value="ECO:0007669"/>
    <property type="project" value="UniProtKB-ARBA"/>
</dbReference>
<organism evidence="6 7">
    <name type="scientific">Acer yangbiense</name>
    <dbReference type="NCBI Taxonomy" id="1000413"/>
    <lineage>
        <taxon>Eukaryota</taxon>
        <taxon>Viridiplantae</taxon>
        <taxon>Streptophyta</taxon>
        <taxon>Embryophyta</taxon>
        <taxon>Tracheophyta</taxon>
        <taxon>Spermatophyta</taxon>
        <taxon>Magnoliopsida</taxon>
        <taxon>eudicotyledons</taxon>
        <taxon>Gunneridae</taxon>
        <taxon>Pentapetalae</taxon>
        <taxon>rosids</taxon>
        <taxon>malvids</taxon>
        <taxon>Sapindales</taxon>
        <taxon>Sapindaceae</taxon>
        <taxon>Hippocastanoideae</taxon>
        <taxon>Acereae</taxon>
        <taxon>Acer</taxon>
    </lineage>
</organism>
<dbReference type="InterPro" id="IPR032867">
    <property type="entry name" value="DYW_dom"/>
</dbReference>
<reference evidence="7" key="1">
    <citation type="journal article" date="2019" name="Gigascience">
        <title>De novo genome assembly of the endangered Acer yangbiense, a plant species with extremely small populations endemic to Yunnan Province, China.</title>
        <authorList>
            <person name="Yang J."/>
            <person name="Wariss H.M."/>
            <person name="Tao L."/>
            <person name="Zhang R."/>
            <person name="Yun Q."/>
            <person name="Hollingsworth P."/>
            <person name="Dao Z."/>
            <person name="Luo G."/>
            <person name="Guo H."/>
            <person name="Ma Y."/>
            <person name="Sun W."/>
        </authorList>
    </citation>
    <scope>NUCLEOTIDE SEQUENCE [LARGE SCALE GENOMIC DNA]</scope>
    <source>
        <strain evidence="7">cv. Malutang</strain>
    </source>
</reference>
<feature type="repeat" description="PPR" evidence="3">
    <location>
        <begin position="373"/>
        <end position="408"/>
    </location>
</feature>
<evidence type="ECO:0000256" key="1">
    <source>
        <dbReference type="ARBA" id="ARBA00006643"/>
    </source>
</evidence>
<dbReference type="FunFam" id="1.25.40.10:FF:000333">
    <property type="entry name" value="Pentatricopeptide repeat-containing protein"/>
    <property type="match status" value="1"/>
</dbReference>
<dbReference type="Pfam" id="PF01535">
    <property type="entry name" value="PPR"/>
    <property type="match status" value="5"/>
</dbReference>
<dbReference type="NCBIfam" id="TIGR00756">
    <property type="entry name" value="PPR"/>
    <property type="match status" value="5"/>
</dbReference>
<keyword evidence="2" id="KW-0677">Repeat</keyword>
<dbReference type="AlphaFoldDB" id="A0A5C7HXL8"/>
<evidence type="ECO:0000256" key="2">
    <source>
        <dbReference type="ARBA" id="ARBA00022737"/>
    </source>
</evidence>
<accession>A0A5C7HXL8</accession>